<reference evidence="2" key="1">
    <citation type="submission" date="2005-07" db="EMBL/GenBank/DDBJ databases">
        <title>Complete sequence of Thermobifida fusca YX.</title>
        <authorList>
            <consortium name="US DOE Joint Genome Institute"/>
            <person name="Copeland A."/>
            <person name="Lucas S."/>
            <person name="Lapidus A."/>
            <person name="Barry K."/>
            <person name="Detter J.C."/>
            <person name="Glavina T."/>
            <person name="Hammon N."/>
            <person name="Israni S."/>
            <person name="Pitluck S."/>
            <person name="Di Bartolo G."/>
            <person name="Chain P."/>
            <person name="Schmutz J."/>
            <person name="Larimer F."/>
            <person name="Land M."/>
            <person name="Lykidis A."/>
            <person name="Richardson P."/>
        </authorList>
    </citation>
    <scope>NUCLEOTIDE SEQUENCE</scope>
    <source>
        <strain evidence="2">YX</strain>
    </source>
</reference>
<dbReference type="STRING" id="269800.Tfu_2282"/>
<dbReference type="EMBL" id="CP000088">
    <property type="protein sequence ID" value="AAZ56315.1"/>
    <property type="molecule type" value="Genomic_DNA"/>
</dbReference>
<sequence>MLAMPSAHAQDSIETAPSSESLPSIGSTTATHSAWEGARIEINELKRSATGQYTSLVWTLYNNSKTEIWLHEFKNSVYSYPSGASGNGLVLIDEERGIRFNTYIDSEKGCLCAGADHTVASFVLRTDPGGRSTYWASYQIPEETKKVTIEIPGFHPVKDVPIS</sequence>
<name>Q47MK5_THEFY</name>
<feature type="region of interest" description="Disordered" evidence="1">
    <location>
        <begin position="1"/>
        <end position="28"/>
    </location>
</feature>
<dbReference type="AlphaFoldDB" id="Q47MK5"/>
<feature type="compositionally biased region" description="Polar residues" evidence="1">
    <location>
        <begin position="12"/>
        <end position="28"/>
    </location>
</feature>
<evidence type="ECO:0000313" key="2">
    <source>
        <dbReference type="EMBL" id="AAZ56315.1"/>
    </source>
</evidence>
<proteinExistence type="predicted"/>
<gene>
    <name evidence="2" type="ordered locus">Tfu_2282</name>
</gene>
<dbReference type="KEGG" id="tfu:Tfu_2282"/>
<protein>
    <submittedName>
        <fullName evidence="2">Uncharacterized protein</fullName>
    </submittedName>
</protein>
<organism evidence="2">
    <name type="scientific">Thermobifida fusca (strain YX)</name>
    <dbReference type="NCBI Taxonomy" id="269800"/>
    <lineage>
        <taxon>Bacteria</taxon>
        <taxon>Bacillati</taxon>
        <taxon>Actinomycetota</taxon>
        <taxon>Actinomycetes</taxon>
        <taxon>Streptosporangiales</taxon>
        <taxon>Nocardiopsidaceae</taxon>
        <taxon>Thermobifida</taxon>
    </lineage>
</organism>
<dbReference type="HOGENOM" id="CLU_1626283_0_0_11"/>
<accession>Q47MK5</accession>
<evidence type="ECO:0000256" key="1">
    <source>
        <dbReference type="SAM" id="MobiDB-lite"/>
    </source>
</evidence>